<dbReference type="AlphaFoldDB" id="A0A2N3XYT2"/>
<protein>
    <submittedName>
        <fullName evidence="2">Nitroreductase family protein</fullName>
    </submittedName>
</protein>
<gene>
    <name evidence="2" type="ORF">A8926_3619</name>
</gene>
<dbReference type="InterPro" id="IPR000415">
    <property type="entry name" value="Nitroreductase-like"/>
</dbReference>
<keyword evidence="3" id="KW-1185">Reference proteome</keyword>
<dbReference type="InterPro" id="IPR029479">
    <property type="entry name" value="Nitroreductase"/>
</dbReference>
<organism evidence="2 3">
    <name type="scientific">Saccharopolyspora spinosa</name>
    <dbReference type="NCBI Taxonomy" id="60894"/>
    <lineage>
        <taxon>Bacteria</taxon>
        <taxon>Bacillati</taxon>
        <taxon>Actinomycetota</taxon>
        <taxon>Actinomycetes</taxon>
        <taxon>Pseudonocardiales</taxon>
        <taxon>Pseudonocardiaceae</taxon>
        <taxon>Saccharopolyspora</taxon>
    </lineage>
</organism>
<name>A0A2N3XYT2_SACSN</name>
<dbReference type="GO" id="GO:0016491">
    <property type="term" value="F:oxidoreductase activity"/>
    <property type="evidence" value="ECO:0007669"/>
    <property type="project" value="InterPro"/>
</dbReference>
<evidence type="ECO:0000313" key="2">
    <source>
        <dbReference type="EMBL" id="PKW15846.1"/>
    </source>
</evidence>
<dbReference type="Gene3D" id="3.40.109.10">
    <property type="entry name" value="NADH Oxidase"/>
    <property type="match status" value="1"/>
</dbReference>
<comment type="caution">
    <text evidence="2">The sequence shown here is derived from an EMBL/GenBank/DDBJ whole genome shotgun (WGS) entry which is preliminary data.</text>
</comment>
<dbReference type="Pfam" id="PF00881">
    <property type="entry name" value="Nitroreductase"/>
    <property type="match status" value="1"/>
</dbReference>
<dbReference type="PANTHER" id="PTHR23026">
    <property type="entry name" value="NADPH NITROREDUCTASE"/>
    <property type="match status" value="1"/>
</dbReference>
<feature type="domain" description="Nitroreductase" evidence="1">
    <location>
        <begin position="248"/>
        <end position="309"/>
    </location>
</feature>
<dbReference type="SUPFAM" id="SSF55469">
    <property type="entry name" value="FMN-dependent nitroreductase-like"/>
    <property type="match status" value="2"/>
</dbReference>
<dbReference type="PANTHER" id="PTHR23026:SF123">
    <property type="entry name" value="NAD(P)H NITROREDUCTASE RV3131-RELATED"/>
    <property type="match status" value="1"/>
</dbReference>
<dbReference type="Proteomes" id="UP000233786">
    <property type="component" value="Unassembled WGS sequence"/>
</dbReference>
<dbReference type="NCBIfam" id="NF047509">
    <property type="entry name" value="Rv3131_FMN_oxido"/>
    <property type="match status" value="1"/>
</dbReference>
<evidence type="ECO:0000259" key="1">
    <source>
        <dbReference type="Pfam" id="PF00881"/>
    </source>
</evidence>
<evidence type="ECO:0000313" key="3">
    <source>
        <dbReference type="Proteomes" id="UP000233786"/>
    </source>
</evidence>
<reference evidence="2" key="1">
    <citation type="submission" date="2017-12" db="EMBL/GenBank/DDBJ databases">
        <title>Sequencing the genomes of 1000 Actinobacteria strains.</title>
        <authorList>
            <person name="Klenk H.-P."/>
        </authorList>
    </citation>
    <scope>NUCLEOTIDE SEQUENCE [LARGE SCALE GENOMIC DNA]</scope>
    <source>
        <strain evidence="2">DSM 44228</strain>
    </source>
</reference>
<dbReference type="EMBL" id="PJNB01000001">
    <property type="protein sequence ID" value="PKW15846.1"/>
    <property type="molecule type" value="Genomic_DNA"/>
</dbReference>
<dbReference type="OrthoDB" id="8156917at2"/>
<sequence>MASFPTALGLSAEQTEDVVQQAGLAPSLHNSQPWRFRLSQQAIELHSDPQRRLPAADPADRELRLACGAALLNLRLALEHFGVRPVVALLPRLAGPTSLAELRNGGQAKQAPEELALYQAIPKRRSNRRPFLENPVPTAHRHALAAAVRREQSSLRVMTRPELGSLEGLVHRAHRMQMADGRFRDELAKWTGRPKGAAEGVPADAAGPLPEPQDQWVLRDFSGGQARARVPGKDFESDPLLVVVCSNHDSRLDDLHAGQAMQRMLLTATALGLASSLLSAVVEVEATRDELRQLLGGALQPQAVVRIGYGSPAPATPRRDLRELLIDD</sequence>
<accession>A0A2N3XYT2</accession>
<dbReference type="RefSeq" id="WP_010696813.1">
    <property type="nucleotide sequence ID" value="NZ_CP061007.1"/>
</dbReference>
<proteinExistence type="predicted"/>
<dbReference type="STRING" id="994479.GCA_000194155_03600"/>
<dbReference type="InterPro" id="IPR050627">
    <property type="entry name" value="Nitroreductase/BluB"/>
</dbReference>